<accession>A0A972FMK5</accession>
<dbReference type="RefSeq" id="WP_169527600.1">
    <property type="nucleotide sequence ID" value="NZ_JAAMPU010000106.1"/>
</dbReference>
<sequence length="147" mass="16986">MQNHIDQASHNQNFHSCIQGQFATNFFDWKITVLFYIALHGLKALASKRGIDIGETHIDIERNVSPLRNSPIMAISKNAWNEYKSLFRYSQVARYEGITDFETFQKLKESDHGFCVLHLDKFKKYLKGQGVDLDLIPVIEQSPEQPD</sequence>
<gene>
    <name evidence="1" type="ORF">G6047_10635</name>
</gene>
<reference evidence="1" key="1">
    <citation type="submission" date="2020-02" db="EMBL/GenBank/DDBJ databases">
        <title>Flavobacterium sp. genome.</title>
        <authorList>
            <person name="Jung H.S."/>
            <person name="Baek J.H."/>
            <person name="Jeon C.O."/>
        </authorList>
    </citation>
    <scope>NUCLEOTIDE SEQUENCE</scope>
    <source>
        <strain evidence="1">SE-s28</strain>
    </source>
</reference>
<evidence type="ECO:0000313" key="2">
    <source>
        <dbReference type="Proteomes" id="UP000712080"/>
    </source>
</evidence>
<evidence type="ECO:0000313" key="1">
    <source>
        <dbReference type="EMBL" id="NMH28488.1"/>
    </source>
</evidence>
<proteinExistence type="predicted"/>
<comment type="caution">
    <text evidence="1">The sequence shown here is derived from an EMBL/GenBank/DDBJ whole genome shotgun (WGS) entry which is preliminary data.</text>
</comment>
<organism evidence="1 2">
    <name type="scientific">Flavobacterium silvaticum</name>
    <dbReference type="NCBI Taxonomy" id="1852020"/>
    <lineage>
        <taxon>Bacteria</taxon>
        <taxon>Pseudomonadati</taxon>
        <taxon>Bacteroidota</taxon>
        <taxon>Flavobacteriia</taxon>
        <taxon>Flavobacteriales</taxon>
        <taxon>Flavobacteriaceae</taxon>
        <taxon>Flavobacterium</taxon>
    </lineage>
</organism>
<name>A0A972FMK5_9FLAO</name>
<protein>
    <submittedName>
        <fullName evidence="1">Uncharacterized protein</fullName>
    </submittedName>
</protein>
<keyword evidence="2" id="KW-1185">Reference proteome</keyword>
<dbReference type="AlphaFoldDB" id="A0A972FMK5"/>
<dbReference type="EMBL" id="JAAMPU010000106">
    <property type="protein sequence ID" value="NMH28488.1"/>
    <property type="molecule type" value="Genomic_DNA"/>
</dbReference>
<dbReference type="Proteomes" id="UP000712080">
    <property type="component" value="Unassembled WGS sequence"/>
</dbReference>